<sequence length="325" mass="36763">MLPSLPQDIFVHILDSLDAQYISDSENSDIWHPGRVSTLRNITLTSRTLCAFAQPRLFAHIDFDVRRDAQSRAARLLRYFAQEEGDGANLPRNESKNRRIEAIRSFRLRDGRGASEIYIPKTHWKPDLSTPLGRLLALFVDAPYLRMFAYEGDLWTLAGAGELVGYQEYIYIMSSKPSLRVLALTNACDISIDVFFNLQSRRQSTTGVRTLHISNVTFISEGRARDSAECATASAITHPIEHLQFGRLNYAQFFDMLQIRYNSTASPPLVPPLPDTGTLFHRLRSLSVALSVVPEQMAALWNIVYGLRETLEHLQLRSYESISGT</sequence>
<name>A0A8H5F361_9AGAR</name>
<evidence type="ECO:0000313" key="1">
    <source>
        <dbReference type="EMBL" id="KAF5321867.1"/>
    </source>
</evidence>
<dbReference type="AlphaFoldDB" id="A0A8H5F361"/>
<evidence type="ECO:0008006" key="3">
    <source>
        <dbReference type="Google" id="ProtNLM"/>
    </source>
</evidence>
<dbReference type="Proteomes" id="UP000567179">
    <property type="component" value="Unassembled WGS sequence"/>
</dbReference>
<dbReference type="EMBL" id="JAACJJ010000028">
    <property type="protein sequence ID" value="KAF5321867.1"/>
    <property type="molecule type" value="Genomic_DNA"/>
</dbReference>
<proteinExistence type="predicted"/>
<reference evidence="1 2" key="1">
    <citation type="journal article" date="2020" name="ISME J.">
        <title>Uncovering the hidden diversity of litter-decomposition mechanisms in mushroom-forming fungi.</title>
        <authorList>
            <person name="Floudas D."/>
            <person name="Bentzer J."/>
            <person name="Ahren D."/>
            <person name="Johansson T."/>
            <person name="Persson P."/>
            <person name="Tunlid A."/>
        </authorList>
    </citation>
    <scope>NUCLEOTIDE SEQUENCE [LARGE SCALE GENOMIC DNA]</scope>
    <source>
        <strain evidence="1 2">CBS 101986</strain>
    </source>
</reference>
<keyword evidence="2" id="KW-1185">Reference proteome</keyword>
<gene>
    <name evidence="1" type="ORF">D9619_001217</name>
</gene>
<protein>
    <recommendedName>
        <fullName evidence="3">F-box domain-containing protein</fullName>
    </recommendedName>
</protein>
<accession>A0A8H5F361</accession>
<organism evidence="1 2">
    <name type="scientific">Psilocybe cf. subviscida</name>
    <dbReference type="NCBI Taxonomy" id="2480587"/>
    <lineage>
        <taxon>Eukaryota</taxon>
        <taxon>Fungi</taxon>
        <taxon>Dikarya</taxon>
        <taxon>Basidiomycota</taxon>
        <taxon>Agaricomycotina</taxon>
        <taxon>Agaricomycetes</taxon>
        <taxon>Agaricomycetidae</taxon>
        <taxon>Agaricales</taxon>
        <taxon>Agaricineae</taxon>
        <taxon>Strophariaceae</taxon>
        <taxon>Psilocybe</taxon>
    </lineage>
</organism>
<evidence type="ECO:0000313" key="2">
    <source>
        <dbReference type="Proteomes" id="UP000567179"/>
    </source>
</evidence>
<comment type="caution">
    <text evidence="1">The sequence shown here is derived from an EMBL/GenBank/DDBJ whole genome shotgun (WGS) entry which is preliminary data.</text>
</comment>